<dbReference type="EMBL" id="KE343439">
    <property type="protein sequence ID" value="EXB29459.1"/>
    <property type="molecule type" value="Genomic_DNA"/>
</dbReference>
<protein>
    <submittedName>
        <fullName evidence="2">Uncharacterized protein</fullName>
    </submittedName>
</protein>
<accession>W9QND1</accession>
<evidence type="ECO:0000256" key="1">
    <source>
        <dbReference type="SAM" id="MobiDB-lite"/>
    </source>
</evidence>
<feature type="region of interest" description="Disordered" evidence="1">
    <location>
        <begin position="29"/>
        <end position="69"/>
    </location>
</feature>
<organism evidence="2 3">
    <name type="scientific">Morus notabilis</name>
    <dbReference type="NCBI Taxonomy" id="981085"/>
    <lineage>
        <taxon>Eukaryota</taxon>
        <taxon>Viridiplantae</taxon>
        <taxon>Streptophyta</taxon>
        <taxon>Embryophyta</taxon>
        <taxon>Tracheophyta</taxon>
        <taxon>Spermatophyta</taxon>
        <taxon>Magnoliopsida</taxon>
        <taxon>eudicotyledons</taxon>
        <taxon>Gunneridae</taxon>
        <taxon>Pentapetalae</taxon>
        <taxon>rosids</taxon>
        <taxon>fabids</taxon>
        <taxon>Rosales</taxon>
        <taxon>Moraceae</taxon>
        <taxon>Moreae</taxon>
        <taxon>Morus</taxon>
    </lineage>
</organism>
<dbReference type="AlphaFoldDB" id="W9QND1"/>
<sequence>MASKSLANLFMMDIHRAGEVLPRGDLACRDPCASDGDRKGTSSDLVSERERDNESCRNHKGTSPESQSRHCLIIAGYSLREREYREAVERDNLKRKREKAGKKQ</sequence>
<keyword evidence="3" id="KW-1185">Reference proteome</keyword>
<gene>
    <name evidence="2" type="ORF">L484_022130</name>
</gene>
<evidence type="ECO:0000313" key="3">
    <source>
        <dbReference type="Proteomes" id="UP000030645"/>
    </source>
</evidence>
<feature type="compositionally biased region" description="Basic and acidic residues" evidence="1">
    <location>
        <begin position="35"/>
        <end position="57"/>
    </location>
</feature>
<proteinExistence type="predicted"/>
<name>W9QND1_9ROSA</name>
<reference evidence="3" key="1">
    <citation type="submission" date="2013-01" db="EMBL/GenBank/DDBJ databases">
        <title>Draft Genome Sequence of a Mulberry Tree, Morus notabilis C.K. Schneid.</title>
        <authorList>
            <person name="He N."/>
            <person name="Zhao S."/>
        </authorList>
    </citation>
    <scope>NUCLEOTIDE SEQUENCE</scope>
</reference>
<dbReference type="Proteomes" id="UP000030645">
    <property type="component" value="Unassembled WGS sequence"/>
</dbReference>
<evidence type="ECO:0000313" key="2">
    <source>
        <dbReference type="EMBL" id="EXB29459.1"/>
    </source>
</evidence>